<evidence type="ECO:0000313" key="3">
    <source>
        <dbReference type="Proteomes" id="UP001432216"/>
    </source>
</evidence>
<proteinExistence type="predicted"/>
<reference evidence="2 3" key="1">
    <citation type="submission" date="2024-01" db="EMBL/GenBank/DDBJ databases">
        <title>Comparative genomics of Cryptococcus and Kwoniella reveals pathogenesis evolution and contrasting modes of karyotype evolution via chromosome fusion or intercentromeric recombination.</title>
        <authorList>
            <person name="Coelho M.A."/>
            <person name="David-Palma M."/>
            <person name="Shea T."/>
            <person name="Bowers K."/>
            <person name="McGinley-Smith S."/>
            <person name="Mohammad A.W."/>
            <person name="Gnirke A."/>
            <person name="Yurkov A.M."/>
            <person name="Nowrousian M."/>
            <person name="Sun S."/>
            <person name="Cuomo C.A."/>
            <person name="Heitman J."/>
        </authorList>
    </citation>
    <scope>NUCLEOTIDE SEQUENCE [LARGE SCALE GENOMIC DNA]</scope>
    <source>
        <strain evidence="2 3">7685027</strain>
    </source>
</reference>
<sequence>MSATENQREKGNDEREKAAVELLEGKELKKNNIREPGDLLDEEGAKMDNSCFLNEEARGQDAVDGLSSGPITGSSPAQSKANAMSTGEVSLQKRAETFEMGKEEIQGAKHDSISPLPTGHKGVINESGNEDEHSYRGEIIEERGLAGSGGLPDKAIVAPEKLGGPGADSASADFVQNSLESEQRDEDDGNVAEDQRIASRVSMEKTAEELEQLLQNSTEFPPSAKLAQIGHEEHGESHGCKAINGVESASIEVSVDKTTVKSGRSQEAPIEILSTTVANNVQNGNGERNVGESVKEGAEPKQAEEATETVTPLITDANPNPDEHEISKLLGKPPLDAEGDVKKVQEPQQIPGAGSSEAPSSLSPTNKPESEAQPSSSLEETAWPPTIPKIRKGHLASLLVLNPAYTLPSRANIKPRRFFDPHKRKVMIGDESLERISIPGVKKRKAKRVKMMYQVLLVDKPQDGLRGRR</sequence>
<feature type="compositionally biased region" description="Basic and acidic residues" evidence="1">
    <location>
        <begin position="130"/>
        <end position="144"/>
    </location>
</feature>
<feature type="compositionally biased region" description="Polar residues" evidence="1">
    <location>
        <begin position="275"/>
        <end position="286"/>
    </location>
</feature>
<keyword evidence="3" id="KW-1185">Reference proteome</keyword>
<feature type="region of interest" description="Disordered" evidence="1">
    <location>
        <begin position="275"/>
        <end position="385"/>
    </location>
</feature>
<accession>A0ABZ2AZ88</accession>
<gene>
    <name evidence="2" type="ORF">IAS62_004076</name>
</gene>
<feature type="compositionally biased region" description="Basic and acidic residues" evidence="1">
    <location>
        <begin position="289"/>
        <end position="304"/>
    </location>
</feature>
<evidence type="ECO:0000313" key="2">
    <source>
        <dbReference type="EMBL" id="WVO22742.1"/>
    </source>
</evidence>
<evidence type="ECO:0000256" key="1">
    <source>
        <dbReference type="SAM" id="MobiDB-lite"/>
    </source>
</evidence>
<name>A0ABZ2AZ88_9TREE</name>
<feature type="region of interest" description="Disordered" evidence="1">
    <location>
        <begin position="59"/>
        <end position="88"/>
    </location>
</feature>
<feature type="region of interest" description="Disordered" evidence="1">
    <location>
        <begin position="104"/>
        <end position="197"/>
    </location>
</feature>
<dbReference type="Proteomes" id="UP001432216">
    <property type="component" value="Chromosome 6"/>
</dbReference>
<feature type="compositionally biased region" description="Polar residues" evidence="1">
    <location>
        <begin position="357"/>
        <end position="379"/>
    </location>
</feature>
<feature type="compositionally biased region" description="Polar residues" evidence="1">
    <location>
        <begin position="69"/>
        <end position="88"/>
    </location>
</feature>
<organism evidence="2 3">
    <name type="scientific">Cryptococcus decagattii</name>
    <dbReference type="NCBI Taxonomy" id="1859122"/>
    <lineage>
        <taxon>Eukaryota</taxon>
        <taxon>Fungi</taxon>
        <taxon>Dikarya</taxon>
        <taxon>Basidiomycota</taxon>
        <taxon>Agaricomycotina</taxon>
        <taxon>Tremellomycetes</taxon>
        <taxon>Tremellales</taxon>
        <taxon>Cryptococcaceae</taxon>
        <taxon>Cryptococcus</taxon>
        <taxon>Cryptococcus gattii species complex</taxon>
    </lineage>
</organism>
<dbReference type="RefSeq" id="XP_064721981.1">
    <property type="nucleotide sequence ID" value="XM_064865909.1"/>
</dbReference>
<dbReference type="GeneID" id="89990848"/>
<dbReference type="EMBL" id="CP143811">
    <property type="protein sequence ID" value="WVO22742.1"/>
    <property type="molecule type" value="Genomic_DNA"/>
</dbReference>
<protein>
    <submittedName>
        <fullName evidence="2">Uncharacterized protein</fullName>
    </submittedName>
</protein>